<gene>
    <name evidence="1" type="ORF">FIBSPDRAFT_890093</name>
</gene>
<proteinExistence type="predicted"/>
<name>A0A166LA68_9AGAM</name>
<accession>A0A166LA68</accession>
<organism evidence="1 2">
    <name type="scientific">Athelia psychrophila</name>
    <dbReference type="NCBI Taxonomy" id="1759441"/>
    <lineage>
        <taxon>Eukaryota</taxon>
        <taxon>Fungi</taxon>
        <taxon>Dikarya</taxon>
        <taxon>Basidiomycota</taxon>
        <taxon>Agaricomycotina</taxon>
        <taxon>Agaricomycetes</taxon>
        <taxon>Agaricomycetidae</taxon>
        <taxon>Atheliales</taxon>
        <taxon>Atheliaceae</taxon>
        <taxon>Athelia</taxon>
    </lineage>
</organism>
<evidence type="ECO:0000313" key="1">
    <source>
        <dbReference type="EMBL" id="KZP22737.1"/>
    </source>
</evidence>
<dbReference type="AlphaFoldDB" id="A0A166LA68"/>
<sequence length="231" mass="24775">MHQGAILALPGVIFGDFVTRDLIRRSSGRHQCGFARSDRVITVYVRVPSSTSFDFIFRFQIVLRTPVARTNAQQLQVASSNYLYAASEGFLPNRGHTGAEPEHGIPELHQSRARVKPAPHQSAALEHQPKLLCTLQHHITYINNVIGNTHKARDKLWRANWVRTRVGAGCPHAWLLASGLAHGLGVRAWELAAGGRARGGDGCGSGNLFGGGGGGGGGGWTMVYGGVVVRG</sequence>
<keyword evidence="2" id="KW-1185">Reference proteome</keyword>
<dbReference type="EMBL" id="KV417537">
    <property type="protein sequence ID" value="KZP22737.1"/>
    <property type="molecule type" value="Genomic_DNA"/>
</dbReference>
<protein>
    <submittedName>
        <fullName evidence="1">Uncharacterized protein</fullName>
    </submittedName>
</protein>
<dbReference type="Proteomes" id="UP000076532">
    <property type="component" value="Unassembled WGS sequence"/>
</dbReference>
<evidence type="ECO:0000313" key="2">
    <source>
        <dbReference type="Proteomes" id="UP000076532"/>
    </source>
</evidence>
<reference evidence="1 2" key="1">
    <citation type="journal article" date="2016" name="Mol. Biol. Evol.">
        <title>Comparative Genomics of Early-Diverging Mushroom-Forming Fungi Provides Insights into the Origins of Lignocellulose Decay Capabilities.</title>
        <authorList>
            <person name="Nagy L.G."/>
            <person name="Riley R."/>
            <person name="Tritt A."/>
            <person name="Adam C."/>
            <person name="Daum C."/>
            <person name="Floudas D."/>
            <person name="Sun H."/>
            <person name="Yadav J.S."/>
            <person name="Pangilinan J."/>
            <person name="Larsson K.H."/>
            <person name="Matsuura K."/>
            <person name="Barry K."/>
            <person name="Labutti K."/>
            <person name="Kuo R."/>
            <person name="Ohm R.A."/>
            <person name="Bhattacharya S.S."/>
            <person name="Shirouzu T."/>
            <person name="Yoshinaga Y."/>
            <person name="Martin F.M."/>
            <person name="Grigoriev I.V."/>
            <person name="Hibbett D.S."/>
        </authorList>
    </citation>
    <scope>NUCLEOTIDE SEQUENCE [LARGE SCALE GENOMIC DNA]</scope>
    <source>
        <strain evidence="1 2">CBS 109695</strain>
    </source>
</reference>